<proteinExistence type="predicted"/>
<sequence length="128" mass="13518">MHFYTILAFVTAATAVAFSNPKAPQPGLELPPNFLAEYKGFFGGKDLTTSADDAFPLDPQVTDIEAIVAATYAATVTSNGMAPGCGTIQQSDGNAFPLVGDFTCREHLRVIDGAVVIRHGCTCLFFKG</sequence>
<dbReference type="EMBL" id="ML986484">
    <property type="protein sequence ID" value="KAF2280712.1"/>
    <property type="molecule type" value="Genomic_DNA"/>
</dbReference>
<keyword evidence="3" id="KW-1185">Reference proteome</keyword>
<dbReference type="GeneID" id="54556163"/>
<dbReference type="AlphaFoldDB" id="A0A6A6JVT5"/>
<name>A0A6A6JVT5_WESOR</name>
<keyword evidence="1" id="KW-0732">Signal</keyword>
<feature type="chain" id="PRO_5025689536" evidence="1">
    <location>
        <begin position="18"/>
        <end position="128"/>
    </location>
</feature>
<organism evidence="2 3">
    <name type="scientific">Westerdykella ornata</name>
    <dbReference type="NCBI Taxonomy" id="318751"/>
    <lineage>
        <taxon>Eukaryota</taxon>
        <taxon>Fungi</taxon>
        <taxon>Dikarya</taxon>
        <taxon>Ascomycota</taxon>
        <taxon>Pezizomycotina</taxon>
        <taxon>Dothideomycetes</taxon>
        <taxon>Pleosporomycetidae</taxon>
        <taxon>Pleosporales</taxon>
        <taxon>Sporormiaceae</taxon>
        <taxon>Westerdykella</taxon>
    </lineage>
</organism>
<gene>
    <name evidence="2" type="ORF">EI97DRAFT_6512</name>
</gene>
<feature type="signal peptide" evidence="1">
    <location>
        <begin position="1"/>
        <end position="17"/>
    </location>
</feature>
<dbReference type="RefSeq" id="XP_033658249.1">
    <property type="nucleotide sequence ID" value="XM_033802988.1"/>
</dbReference>
<evidence type="ECO:0000313" key="3">
    <source>
        <dbReference type="Proteomes" id="UP000800097"/>
    </source>
</evidence>
<protein>
    <submittedName>
        <fullName evidence="2">Uncharacterized protein</fullName>
    </submittedName>
</protein>
<reference evidence="2" key="1">
    <citation type="journal article" date="2020" name="Stud. Mycol.">
        <title>101 Dothideomycetes genomes: a test case for predicting lifestyles and emergence of pathogens.</title>
        <authorList>
            <person name="Haridas S."/>
            <person name="Albert R."/>
            <person name="Binder M."/>
            <person name="Bloem J."/>
            <person name="Labutti K."/>
            <person name="Salamov A."/>
            <person name="Andreopoulos B."/>
            <person name="Baker S."/>
            <person name="Barry K."/>
            <person name="Bills G."/>
            <person name="Bluhm B."/>
            <person name="Cannon C."/>
            <person name="Castanera R."/>
            <person name="Culley D."/>
            <person name="Daum C."/>
            <person name="Ezra D."/>
            <person name="Gonzalez J."/>
            <person name="Henrissat B."/>
            <person name="Kuo A."/>
            <person name="Liang C."/>
            <person name="Lipzen A."/>
            <person name="Lutzoni F."/>
            <person name="Magnuson J."/>
            <person name="Mondo S."/>
            <person name="Nolan M."/>
            <person name="Ohm R."/>
            <person name="Pangilinan J."/>
            <person name="Park H.-J."/>
            <person name="Ramirez L."/>
            <person name="Alfaro M."/>
            <person name="Sun H."/>
            <person name="Tritt A."/>
            <person name="Yoshinaga Y."/>
            <person name="Zwiers L.-H."/>
            <person name="Turgeon B."/>
            <person name="Goodwin S."/>
            <person name="Spatafora J."/>
            <person name="Crous P."/>
            <person name="Grigoriev I."/>
        </authorList>
    </citation>
    <scope>NUCLEOTIDE SEQUENCE</scope>
    <source>
        <strain evidence="2">CBS 379.55</strain>
    </source>
</reference>
<dbReference type="Proteomes" id="UP000800097">
    <property type="component" value="Unassembled WGS sequence"/>
</dbReference>
<evidence type="ECO:0000313" key="2">
    <source>
        <dbReference type="EMBL" id="KAF2280712.1"/>
    </source>
</evidence>
<evidence type="ECO:0000256" key="1">
    <source>
        <dbReference type="SAM" id="SignalP"/>
    </source>
</evidence>
<accession>A0A6A6JVT5</accession>